<evidence type="ECO:0000256" key="3">
    <source>
        <dbReference type="ARBA" id="ARBA00022692"/>
    </source>
</evidence>
<dbReference type="PANTHER" id="PTHR24241:SF193">
    <property type="entry name" value="G-PROTEIN COUPLED RECEPTORS FAMILY 1 PROFILE DOMAIN-CONTAINING PROTEIN"/>
    <property type="match status" value="1"/>
</dbReference>
<keyword evidence="4 8" id="KW-1133">Transmembrane helix</keyword>
<evidence type="ECO:0000256" key="2">
    <source>
        <dbReference type="ARBA" id="ARBA00022475"/>
    </source>
</evidence>
<dbReference type="RefSeq" id="XP_030833951.1">
    <property type="nucleotide sequence ID" value="XM_030978091.1"/>
</dbReference>
<comment type="subcellular location">
    <subcellularLocation>
        <location evidence="1">Cell membrane</location>
        <topology evidence="1">Multi-pass membrane protein</topology>
    </subcellularLocation>
</comment>
<reference evidence="11" key="1">
    <citation type="submission" date="2015-02" db="EMBL/GenBank/DDBJ databases">
        <title>Genome sequencing for Strongylocentrotus purpuratus.</title>
        <authorList>
            <person name="Murali S."/>
            <person name="Liu Y."/>
            <person name="Vee V."/>
            <person name="English A."/>
            <person name="Wang M."/>
            <person name="Skinner E."/>
            <person name="Han Y."/>
            <person name="Muzny D.M."/>
            <person name="Worley K.C."/>
            <person name="Gibbs R.A."/>
        </authorList>
    </citation>
    <scope>NUCLEOTIDE SEQUENCE</scope>
</reference>
<sequence length="323" mass="37091">MGRAKRVITALWLASCIFSSPAIFSKKVTAHYWEEELEPYSYTCNNAWPSEAMSIIYSVYLFLLLFFVPLLIVSYAYMRIACHLNSTRERSSGESNGSPFNRPVLSRYRVWYRNTSGWSSGSSFVRRAEAASQANGVTIDDDTTEADALRSEPSRVENLNDSPAPRRHRGTSEGDKIQRVITMLAIVVALFILSWGPLLTYTLIYRFIDDMPYNTHAVLSLFLHLLAACNSCVNPIIYAFLSKNFRQSFKQTITCHTRKRRRSKRRRLGMRIRGVNERAFELNENKAFSRVFLDENYRTREAISGDVSVSRPRTTSLQLQVFD</sequence>
<dbReference type="PRINTS" id="PR00237">
    <property type="entry name" value="GPCRRHODOPSN"/>
</dbReference>
<dbReference type="AlphaFoldDB" id="A0A7M7SVC9"/>
<feature type="transmembrane region" description="Helical" evidence="8">
    <location>
        <begin position="180"/>
        <end position="205"/>
    </location>
</feature>
<evidence type="ECO:0000256" key="6">
    <source>
        <dbReference type="ARBA" id="ARBA00023170"/>
    </source>
</evidence>
<dbReference type="GO" id="GO:0005886">
    <property type="term" value="C:plasma membrane"/>
    <property type="evidence" value="ECO:0000318"/>
    <property type="project" value="GO_Central"/>
</dbReference>
<feature type="region of interest" description="Disordered" evidence="7">
    <location>
        <begin position="142"/>
        <end position="173"/>
    </location>
</feature>
<protein>
    <recommendedName>
        <fullName evidence="9">G-protein coupled receptors family 1 profile domain-containing protein</fullName>
    </recommendedName>
</protein>
<evidence type="ECO:0000313" key="10">
    <source>
        <dbReference type="EnsemblMetazoa" id="XP_030833951"/>
    </source>
</evidence>
<evidence type="ECO:0000259" key="9">
    <source>
        <dbReference type="PROSITE" id="PS50262"/>
    </source>
</evidence>
<keyword evidence="2" id="KW-1003">Cell membrane</keyword>
<feature type="transmembrane region" description="Helical" evidence="8">
    <location>
        <begin position="217"/>
        <end position="241"/>
    </location>
</feature>
<feature type="transmembrane region" description="Helical" evidence="8">
    <location>
        <begin position="55"/>
        <end position="78"/>
    </location>
</feature>
<dbReference type="PROSITE" id="PS50262">
    <property type="entry name" value="G_PROTEIN_RECEP_F1_2"/>
    <property type="match status" value="1"/>
</dbReference>
<dbReference type="InterPro" id="IPR017452">
    <property type="entry name" value="GPCR_Rhodpsn_7TM"/>
</dbReference>
<dbReference type="EnsemblMetazoa" id="XM_030978091">
    <property type="protein sequence ID" value="XP_030833951"/>
    <property type="gene ID" value="LOC115921056"/>
</dbReference>
<evidence type="ECO:0000256" key="7">
    <source>
        <dbReference type="SAM" id="MobiDB-lite"/>
    </source>
</evidence>
<accession>A0A7M7SVC9</accession>
<dbReference type="PANTHER" id="PTHR24241">
    <property type="entry name" value="NEUROPEPTIDE RECEPTOR-RELATED G-PROTEIN COUPLED RECEPTOR"/>
    <property type="match status" value="1"/>
</dbReference>
<dbReference type="InterPro" id="IPR000276">
    <property type="entry name" value="GPCR_Rhodpsn"/>
</dbReference>
<dbReference type="GO" id="GO:0008188">
    <property type="term" value="F:neuropeptide receptor activity"/>
    <property type="evidence" value="ECO:0000318"/>
    <property type="project" value="GO_Central"/>
</dbReference>
<keyword evidence="11" id="KW-1185">Reference proteome</keyword>
<dbReference type="GO" id="GO:0007218">
    <property type="term" value="P:neuropeptide signaling pathway"/>
    <property type="evidence" value="ECO:0000318"/>
    <property type="project" value="GO_Central"/>
</dbReference>
<dbReference type="GeneID" id="115921056"/>
<organism evidence="10 11">
    <name type="scientific">Strongylocentrotus purpuratus</name>
    <name type="common">Purple sea urchin</name>
    <dbReference type="NCBI Taxonomy" id="7668"/>
    <lineage>
        <taxon>Eukaryota</taxon>
        <taxon>Metazoa</taxon>
        <taxon>Echinodermata</taxon>
        <taxon>Eleutherozoa</taxon>
        <taxon>Echinozoa</taxon>
        <taxon>Echinoidea</taxon>
        <taxon>Euechinoidea</taxon>
        <taxon>Echinacea</taxon>
        <taxon>Camarodonta</taxon>
        <taxon>Echinidea</taxon>
        <taxon>Strongylocentrotidae</taxon>
        <taxon>Strongylocentrotus</taxon>
    </lineage>
</organism>
<dbReference type="Proteomes" id="UP000007110">
    <property type="component" value="Unassembled WGS sequence"/>
</dbReference>
<name>A0A7M7SVC9_STRPU</name>
<dbReference type="OMA" id="TITCHTH"/>
<evidence type="ECO:0000256" key="5">
    <source>
        <dbReference type="ARBA" id="ARBA00023136"/>
    </source>
</evidence>
<evidence type="ECO:0000313" key="11">
    <source>
        <dbReference type="Proteomes" id="UP000007110"/>
    </source>
</evidence>
<dbReference type="Gene3D" id="1.20.1070.10">
    <property type="entry name" value="Rhodopsin 7-helix transmembrane proteins"/>
    <property type="match status" value="1"/>
</dbReference>
<reference evidence="10" key="2">
    <citation type="submission" date="2021-01" db="UniProtKB">
        <authorList>
            <consortium name="EnsemblMetazoa"/>
        </authorList>
    </citation>
    <scope>IDENTIFICATION</scope>
</reference>
<evidence type="ECO:0000256" key="1">
    <source>
        <dbReference type="ARBA" id="ARBA00004651"/>
    </source>
</evidence>
<feature type="domain" description="G-protein coupled receptors family 1 profile" evidence="9">
    <location>
        <begin position="1"/>
        <end position="238"/>
    </location>
</feature>
<dbReference type="SUPFAM" id="SSF81321">
    <property type="entry name" value="Family A G protein-coupled receptor-like"/>
    <property type="match status" value="1"/>
</dbReference>
<dbReference type="InParanoid" id="A0A7M7SVC9"/>
<keyword evidence="6" id="KW-0675">Receptor</keyword>
<dbReference type="Pfam" id="PF00001">
    <property type="entry name" value="7tm_1"/>
    <property type="match status" value="1"/>
</dbReference>
<dbReference type="OrthoDB" id="2132067at2759"/>
<proteinExistence type="predicted"/>
<keyword evidence="3 8" id="KW-0812">Transmembrane</keyword>
<keyword evidence="5 8" id="KW-0472">Membrane</keyword>
<evidence type="ECO:0000256" key="4">
    <source>
        <dbReference type="ARBA" id="ARBA00022989"/>
    </source>
</evidence>
<dbReference type="KEGG" id="spu:115921056"/>
<evidence type="ECO:0000256" key="8">
    <source>
        <dbReference type="SAM" id="Phobius"/>
    </source>
</evidence>